<dbReference type="RefSeq" id="WP_105193976.1">
    <property type="nucleotide sequence ID" value="NZ_PSZM01000040.1"/>
</dbReference>
<dbReference type="AlphaFoldDB" id="A0A2S8AAI1"/>
<dbReference type="Proteomes" id="UP000238042">
    <property type="component" value="Unassembled WGS sequence"/>
</dbReference>
<feature type="domain" description="PKD" evidence="1">
    <location>
        <begin position="236"/>
        <end position="284"/>
    </location>
</feature>
<dbReference type="InterPro" id="IPR000601">
    <property type="entry name" value="PKD_dom"/>
</dbReference>
<dbReference type="Gene3D" id="2.60.40.740">
    <property type="match status" value="1"/>
</dbReference>
<dbReference type="Pfam" id="PF18911">
    <property type="entry name" value="PKD_4"/>
    <property type="match status" value="1"/>
</dbReference>
<accession>A0A2S8AAI1</accession>
<dbReference type="Gene3D" id="2.60.40.10">
    <property type="entry name" value="Immunoglobulins"/>
    <property type="match status" value="1"/>
</dbReference>
<reference evidence="2 3" key="1">
    <citation type="submission" date="2018-02" db="EMBL/GenBank/DDBJ databases">
        <title>Genome sequences of Apibacter spp., gut symbionts of Asian honey bees.</title>
        <authorList>
            <person name="Kwong W.K."/>
            <person name="Steele M.I."/>
            <person name="Moran N.A."/>
        </authorList>
    </citation>
    <scope>NUCLEOTIDE SEQUENCE [LARGE SCALE GENOMIC DNA]</scope>
    <source>
        <strain evidence="3">wkB301</strain>
    </source>
</reference>
<dbReference type="Gene3D" id="2.130.10.10">
    <property type="entry name" value="YVTN repeat-like/Quinoprotein amine dehydrogenase"/>
    <property type="match status" value="1"/>
</dbReference>
<comment type="caution">
    <text evidence="2">The sequence shown here is derived from an EMBL/GenBank/DDBJ whole genome shotgun (WGS) entry which is preliminary data.</text>
</comment>
<sequence>MPLNGVQKSFENITAVKHANGEDIWIITQFIDKFYAFKIDNSGLNTIPVISKVGISVPLDHDCRLGYIKISPDSKKLAIAHYSKALAIYDFNSFTGGVSNEVILDTNKHFYGVEFSPNSKILYSSENVESTIHQYDLTAISIPNSKFLLYKGNNQSYFGALQLGLDKKIYHTAINDKALSVIENPDIYGSGANFKPLSIDLGGKISTYGLSSFIVSFFNGTILINGNLNLSEFCLNEPLTFSLNTNLSTYTANWDFGDGNTVINNNTPIHTFSTFGTYLVKVTLKYKDQYENEQNITFDKTITIHPKPSVNLGPDKILCEGASLTLDAGNPGASYLWSTGETTQTINVIKSGSYSVTVTDYNNCSVSSSVIINFLNPFIKEIKVNKNTAEIVAIENSLLQYSLGYDSLAVFSCFL</sequence>
<dbReference type="SUPFAM" id="SSF49299">
    <property type="entry name" value="PKD domain"/>
    <property type="match status" value="1"/>
</dbReference>
<evidence type="ECO:0000313" key="2">
    <source>
        <dbReference type="EMBL" id="PQL91553.1"/>
    </source>
</evidence>
<gene>
    <name evidence="2" type="ORF">C4S77_07005</name>
</gene>
<name>A0A2S8AAI1_9FLAO</name>
<keyword evidence="3" id="KW-1185">Reference proteome</keyword>
<dbReference type="InterPro" id="IPR035986">
    <property type="entry name" value="PKD_dom_sf"/>
</dbReference>
<dbReference type="InterPro" id="IPR015943">
    <property type="entry name" value="WD40/YVTN_repeat-like_dom_sf"/>
</dbReference>
<evidence type="ECO:0000259" key="1">
    <source>
        <dbReference type="PROSITE" id="PS50093"/>
    </source>
</evidence>
<protein>
    <recommendedName>
        <fullName evidence="1">PKD domain-containing protein</fullName>
    </recommendedName>
</protein>
<organism evidence="2 3">
    <name type="scientific">Apibacter adventoris</name>
    <dbReference type="NCBI Taxonomy" id="1679466"/>
    <lineage>
        <taxon>Bacteria</taxon>
        <taxon>Pseudomonadati</taxon>
        <taxon>Bacteroidota</taxon>
        <taxon>Flavobacteriia</taxon>
        <taxon>Flavobacteriales</taxon>
        <taxon>Weeksellaceae</taxon>
        <taxon>Apibacter</taxon>
    </lineage>
</organism>
<proteinExistence type="predicted"/>
<dbReference type="CDD" id="cd00146">
    <property type="entry name" value="PKD"/>
    <property type="match status" value="1"/>
</dbReference>
<dbReference type="EMBL" id="PSZM01000040">
    <property type="protein sequence ID" value="PQL91553.1"/>
    <property type="molecule type" value="Genomic_DNA"/>
</dbReference>
<dbReference type="PROSITE" id="PS50093">
    <property type="entry name" value="PKD"/>
    <property type="match status" value="1"/>
</dbReference>
<evidence type="ECO:0000313" key="3">
    <source>
        <dbReference type="Proteomes" id="UP000238042"/>
    </source>
</evidence>
<dbReference type="SUPFAM" id="SSF82171">
    <property type="entry name" value="DPP6 N-terminal domain-like"/>
    <property type="match status" value="1"/>
</dbReference>
<dbReference type="InterPro" id="IPR022409">
    <property type="entry name" value="PKD/Chitinase_dom"/>
</dbReference>
<dbReference type="InterPro" id="IPR013783">
    <property type="entry name" value="Ig-like_fold"/>
</dbReference>
<dbReference type="SMART" id="SM00089">
    <property type="entry name" value="PKD"/>
    <property type="match status" value="1"/>
</dbReference>